<name>A0A430QH80_SCHBO</name>
<dbReference type="GO" id="GO:0016020">
    <property type="term" value="C:membrane"/>
    <property type="evidence" value="ECO:0007669"/>
    <property type="project" value="UniProtKB-SubCell"/>
</dbReference>
<keyword evidence="2 8" id="KW-0812">Transmembrane</keyword>
<evidence type="ECO:0000313" key="11">
    <source>
        <dbReference type="Proteomes" id="UP000290809"/>
    </source>
</evidence>
<organism evidence="10 11">
    <name type="scientific">Schistosoma bovis</name>
    <name type="common">Blood fluke</name>
    <dbReference type="NCBI Taxonomy" id="6184"/>
    <lineage>
        <taxon>Eukaryota</taxon>
        <taxon>Metazoa</taxon>
        <taxon>Spiralia</taxon>
        <taxon>Lophotrochozoa</taxon>
        <taxon>Platyhelminthes</taxon>
        <taxon>Trematoda</taxon>
        <taxon>Digenea</taxon>
        <taxon>Strigeidida</taxon>
        <taxon>Schistosomatoidea</taxon>
        <taxon>Schistosomatidae</taxon>
        <taxon>Schistosoma</taxon>
    </lineage>
</organism>
<keyword evidence="11" id="KW-1185">Reference proteome</keyword>
<dbReference type="Gene3D" id="1.20.1070.10">
    <property type="entry name" value="Rhodopsin 7-helix transmembrane proteins"/>
    <property type="match status" value="1"/>
</dbReference>
<sequence>MLAFIVAMFGICWLPSHLFFLLQDFSPLFRNMPENTTRLVYGMCHGIAMSNSFVNPIIYLIMSKSFRVR</sequence>
<evidence type="ECO:0000259" key="9">
    <source>
        <dbReference type="PROSITE" id="PS50262"/>
    </source>
</evidence>
<protein>
    <recommendedName>
        <fullName evidence="9">G-protein coupled receptors family 1 profile domain-containing protein</fullName>
    </recommendedName>
</protein>
<evidence type="ECO:0000256" key="7">
    <source>
        <dbReference type="ARBA" id="ARBA00023224"/>
    </source>
</evidence>
<evidence type="ECO:0000256" key="6">
    <source>
        <dbReference type="ARBA" id="ARBA00023170"/>
    </source>
</evidence>
<dbReference type="InterPro" id="IPR017452">
    <property type="entry name" value="GPCR_Rhodpsn_7TM"/>
</dbReference>
<dbReference type="SUPFAM" id="SSF81321">
    <property type="entry name" value="Family A G protein-coupled receptor-like"/>
    <property type="match status" value="1"/>
</dbReference>
<keyword evidence="5 8" id="KW-0472">Membrane</keyword>
<evidence type="ECO:0000256" key="8">
    <source>
        <dbReference type="SAM" id="Phobius"/>
    </source>
</evidence>
<dbReference type="AlphaFoldDB" id="A0A430QH80"/>
<dbReference type="STRING" id="6184.A0A430QH80"/>
<evidence type="ECO:0000256" key="3">
    <source>
        <dbReference type="ARBA" id="ARBA00022989"/>
    </source>
</evidence>
<proteinExistence type="predicted"/>
<comment type="subcellular location">
    <subcellularLocation>
        <location evidence="1">Membrane</location>
        <topology evidence="1">Multi-pass membrane protein</topology>
    </subcellularLocation>
</comment>
<comment type="caution">
    <text evidence="10">The sequence shown here is derived from an EMBL/GenBank/DDBJ whole genome shotgun (WGS) entry which is preliminary data.</text>
</comment>
<evidence type="ECO:0000313" key="10">
    <source>
        <dbReference type="EMBL" id="RTG87050.1"/>
    </source>
</evidence>
<dbReference type="EMBL" id="QMKO01001726">
    <property type="protein sequence ID" value="RTG87050.1"/>
    <property type="molecule type" value="Genomic_DNA"/>
</dbReference>
<dbReference type="Proteomes" id="UP000290809">
    <property type="component" value="Unassembled WGS sequence"/>
</dbReference>
<dbReference type="PANTHER" id="PTHR24235:SF29">
    <property type="entry name" value="GH23382P"/>
    <property type="match status" value="1"/>
</dbReference>
<feature type="transmembrane region" description="Helical" evidence="8">
    <location>
        <begin position="39"/>
        <end position="62"/>
    </location>
</feature>
<evidence type="ECO:0000256" key="1">
    <source>
        <dbReference type="ARBA" id="ARBA00004141"/>
    </source>
</evidence>
<dbReference type="PANTHER" id="PTHR24235">
    <property type="entry name" value="NEUROPEPTIDE Y RECEPTOR"/>
    <property type="match status" value="1"/>
</dbReference>
<keyword evidence="6" id="KW-0675">Receptor</keyword>
<accession>A0A430QH80</accession>
<evidence type="ECO:0000256" key="2">
    <source>
        <dbReference type="ARBA" id="ARBA00022692"/>
    </source>
</evidence>
<keyword evidence="4" id="KW-0297">G-protein coupled receptor</keyword>
<dbReference type="PROSITE" id="PS50262">
    <property type="entry name" value="G_PROTEIN_RECEP_F1_2"/>
    <property type="match status" value="1"/>
</dbReference>
<dbReference type="Pfam" id="PF00001">
    <property type="entry name" value="7tm_1"/>
    <property type="match status" value="1"/>
</dbReference>
<reference evidence="10 11" key="1">
    <citation type="journal article" date="2019" name="PLoS Pathog.">
        <title>Genome sequence of the bovine parasite Schistosoma bovis Tanzania.</title>
        <authorList>
            <person name="Oey H."/>
            <person name="Zakrzewski M."/>
            <person name="Gobert G."/>
            <person name="Gravermann K."/>
            <person name="Stoye J."/>
            <person name="Jones M."/>
            <person name="Mcmanus D."/>
            <person name="Krause L."/>
        </authorList>
    </citation>
    <scope>NUCLEOTIDE SEQUENCE [LARGE SCALE GENOMIC DNA]</scope>
    <source>
        <strain evidence="10 11">TAN1997</strain>
    </source>
</reference>
<evidence type="ECO:0000256" key="4">
    <source>
        <dbReference type="ARBA" id="ARBA00023040"/>
    </source>
</evidence>
<gene>
    <name evidence="10" type="ORF">DC041_0011947</name>
</gene>
<keyword evidence="3 8" id="KW-1133">Transmembrane helix</keyword>
<dbReference type="GO" id="GO:0004930">
    <property type="term" value="F:G protein-coupled receptor activity"/>
    <property type="evidence" value="ECO:0007669"/>
    <property type="project" value="UniProtKB-KW"/>
</dbReference>
<evidence type="ECO:0000256" key="5">
    <source>
        <dbReference type="ARBA" id="ARBA00023136"/>
    </source>
</evidence>
<dbReference type="InterPro" id="IPR000276">
    <property type="entry name" value="GPCR_Rhodpsn"/>
</dbReference>
<feature type="domain" description="G-protein coupled receptors family 1 profile" evidence="9">
    <location>
        <begin position="1"/>
        <end position="59"/>
    </location>
</feature>
<keyword evidence="7" id="KW-0807">Transducer</keyword>